<sequence>MAEARTQPGWGAAFAATVAILLWRAVELAASPLNLSFDEAQYWSWALDPAWGYFSKPPLVAWAIAATTALFGDGEWAIRLGSPLAHAGTGLAIFALARRLAGGRAALIAMLLFLTLPGVTVSAMLISTDPFLMCAWGWALVALHAALSAEGEGRRALPAWLGLGLAIGVGMLAKYAMVAFVGGMLVATLWVPGWRRVWLRPGPWLALALGAAVFAPNVAWNAANGFVSFHHTQANANLGDSGFHPGNGLAFFGAQFGVFGPIPFAALLALAWAALRRPASADTRFLAAFVLPILAVMTVEGFLSRANANWSAPAYVAGSVWVVTALWPRRQVWVKAAIALHLAVALVLLNFDGIAGAVGFDLTARTDPIKRVRGWDRLGQALARTLAPDVAAGAVLAFDERKTLTPMLYYLPPPQPPLAKWNPDGRIDDHYDLTADLKGYVGREVVLATRKDDVAEFAGAFSGPVRGPVSVSVPIHKDYAIRLNLYRMGRFTGYPASAR</sequence>
<dbReference type="GO" id="GO:0009103">
    <property type="term" value="P:lipopolysaccharide biosynthetic process"/>
    <property type="evidence" value="ECO:0007669"/>
    <property type="project" value="UniProtKB-ARBA"/>
</dbReference>
<proteinExistence type="predicted"/>
<evidence type="ECO:0000256" key="4">
    <source>
        <dbReference type="ARBA" id="ARBA00022679"/>
    </source>
</evidence>
<evidence type="ECO:0000256" key="3">
    <source>
        <dbReference type="ARBA" id="ARBA00022676"/>
    </source>
</evidence>
<feature type="transmembrane region" description="Helical" evidence="8">
    <location>
        <begin position="107"/>
        <end position="126"/>
    </location>
</feature>
<keyword evidence="7 8" id="KW-0472">Membrane</keyword>
<dbReference type="GO" id="GO:0005886">
    <property type="term" value="C:plasma membrane"/>
    <property type="evidence" value="ECO:0007669"/>
    <property type="project" value="UniProtKB-SubCell"/>
</dbReference>
<dbReference type="PANTHER" id="PTHR33908">
    <property type="entry name" value="MANNOSYLTRANSFERASE YKCB-RELATED"/>
    <property type="match status" value="1"/>
</dbReference>
<dbReference type="InterPro" id="IPR050297">
    <property type="entry name" value="LipidA_mod_glycosyltrf_83"/>
</dbReference>
<keyword evidence="3" id="KW-0328">Glycosyltransferase</keyword>
<evidence type="ECO:0000256" key="7">
    <source>
        <dbReference type="ARBA" id="ARBA00023136"/>
    </source>
</evidence>
<reference evidence="10" key="1">
    <citation type="submission" date="2016-04" db="EMBL/GenBank/DDBJ databases">
        <authorList>
            <person name="Evans L.H."/>
            <person name="Alamgir A."/>
            <person name="Owens N."/>
            <person name="Weber N.D."/>
            <person name="Virtaneva K."/>
            <person name="Barbian K."/>
            <person name="Babar A."/>
            <person name="Rosenke K."/>
        </authorList>
    </citation>
    <scope>NUCLEOTIDE SEQUENCE</scope>
    <source>
        <strain evidence="10">86</strain>
    </source>
</reference>
<evidence type="ECO:0000256" key="6">
    <source>
        <dbReference type="ARBA" id="ARBA00022989"/>
    </source>
</evidence>
<evidence type="ECO:0000256" key="5">
    <source>
        <dbReference type="ARBA" id="ARBA00022692"/>
    </source>
</evidence>
<comment type="subcellular location">
    <subcellularLocation>
        <location evidence="1">Cell membrane</location>
        <topology evidence="1">Multi-pass membrane protein</topology>
    </subcellularLocation>
</comment>
<dbReference type="AlphaFoldDB" id="A0A212JTE8"/>
<dbReference type="GO" id="GO:0016763">
    <property type="term" value="F:pentosyltransferase activity"/>
    <property type="evidence" value="ECO:0007669"/>
    <property type="project" value="TreeGrafter"/>
</dbReference>
<feature type="transmembrane region" description="Helical" evidence="8">
    <location>
        <begin position="285"/>
        <end position="304"/>
    </location>
</feature>
<keyword evidence="5 8" id="KW-0812">Transmembrane</keyword>
<feature type="transmembrane region" description="Helical" evidence="8">
    <location>
        <begin position="249"/>
        <end position="273"/>
    </location>
</feature>
<feature type="domain" description="Glycosyltransferase RgtA/B/C/D-like" evidence="9">
    <location>
        <begin position="55"/>
        <end position="220"/>
    </location>
</feature>
<feature type="transmembrane region" description="Helical" evidence="8">
    <location>
        <begin position="159"/>
        <end position="192"/>
    </location>
</feature>
<keyword evidence="2" id="KW-1003">Cell membrane</keyword>
<protein>
    <recommendedName>
        <fullName evidence="9">Glycosyltransferase RgtA/B/C/D-like domain-containing protein</fullName>
    </recommendedName>
</protein>
<evidence type="ECO:0000259" key="9">
    <source>
        <dbReference type="Pfam" id="PF13231"/>
    </source>
</evidence>
<dbReference type="EMBL" id="FLUO01000001">
    <property type="protein sequence ID" value="SBW02724.1"/>
    <property type="molecule type" value="Genomic_DNA"/>
</dbReference>
<name>A0A212JTE8_9PROT</name>
<feature type="transmembrane region" description="Helical" evidence="8">
    <location>
        <begin position="84"/>
        <end position="101"/>
    </location>
</feature>
<keyword evidence="6 8" id="KW-1133">Transmembrane helix</keyword>
<gene>
    <name evidence="10" type="ORF">KL86APRO_11633</name>
</gene>
<evidence type="ECO:0000256" key="1">
    <source>
        <dbReference type="ARBA" id="ARBA00004651"/>
    </source>
</evidence>
<dbReference type="PANTHER" id="PTHR33908:SF11">
    <property type="entry name" value="MEMBRANE PROTEIN"/>
    <property type="match status" value="1"/>
</dbReference>
<keyword evidence="4" id="KW-0808">Transferase</keyword>
<evidence type="ECO:0000256" key="8">
    <source>
        <dbReference type="SAM" id="Phobius"/>
    </source>
</evidence>
<feature type="transmembrane region" description="Helical" evidence="8">
    <location>
        <begin position="204"/>
        <end position="229"/>
    </location>
</feature>
<dbReference type="Pfam" id="PF13231">
    <property type="entry name" value="PMT_2"/>
    <property type="match status" value="1"/>
</dbReference>
<organism evidence="10">
    <name type="scientific">uncultured Alphaproteobacteria bacterium</name>
    <dbReference type="NCBI Taxonomy" id="91750"/>
    <lineage>
        <taxon>Bacteria</taxon>
        <taxon>Pseudomonadati</taxon>
        <taxon>Pseudomonadota</taxon>
        <taxon>Alphaproteobacteria</taxon>
        <taxon>environmental samples</taxon>
    </lineage>
</organism>
<evidence type="ECO:0000256" key="2">
    <source>
        <dbReference type="ARBA" id="ARBA00022475"/>
    </source>
</evidence>
<accession>A0A212JTE8</accession>
<feature type="transmembrane region" description="Helical" evidence="8">
    <location>
        <begin position="339"/>
        <end position="360"/>
    </location>
</feature>
<evidence type="ECO:0000313" key="10">
    <source>
        <dbReference type="EMBL" id="SBW02724.1"/>
    </source>
</evidence>
<dbReference type="InterPro" id="IPR038731">
    <property type="entry name" value="RgtA/B/C-like"/>
</dbReference>